<dbReference type="RefSeq" id="WP_132311542.1">
    <property type="nucleotide sequence ID" value="NZ_SMAR01000015.1"/>
</dbReference>
<evidence type="ECO:0000256" key="4">
    <source>
        <dbReference type="ARBA" id="ARBA00023159"/>
    </source>
</evidence>
<keyword evidence="4" id="KW-0010">Activator</keyword>
<dbReference type="Gene3D" id="1.10.10.10">
    <property type="entry name" value="Winged helix-like DNA-binding domain superfamily/Winged helix DNA-binding domain"/>
    <property type="match status" value="1"/>
</dbReference>
<dbReference type="OrthoDB" id="9775392at2"/>
<evidence type="ECO:0000256" key="1">
    <source>
        <dbReference type="ARBA" id="ARBA00009437"/>
    </source>
</evidence>
<evidence type="ECO:0000259" key="6">
    <source>
        <dbReference type="PROSITE" id="PS50931"/>
    </source>
</evidence>
<dbReference type="EMBL" id="SMAR01000015">
    <property type="protein sequence ID" value="TCT38848.1"/>
    <property type="molecule type" value="Genomic_DNA"/>
</dbReference>
<dbReference type="SUPFAM" id="SSF46785">
    <property type="entry name" value="Winged helix' DNA-binding domain"/>
    <property type="match status" value="1"/>
</dbReference>
<keyword evidence="5" id="KW-0804">Transcription</keyword>
<evidence type="ECO:0000256" key="5">
    <source>
        <dbReference type="ARBA" id="ARBA00023163"/>
    </source>
</evidence>
<dbReference type="InterPro" id="IPR005119">
    <property type="entry name" value="LysR_subst-bd"/>
</dbReference>
<evidence type="ECO:0000313" key="8">
    <source>
        <dbReference type="Proteomes" id="UP000295097"/>
    </source>
</evidence>
<comment type="caution">
    <text evidence="7">The sequence shown here is derived from an EMBL/GenBank/DDBJ whole genome shotgun (WGS) entry which is preliminary data.</text>
</comment>
<protein>
    <submittedName>
        <fullName evidence="7">LysR family hydrogen peroxide-inducible transcriptional activator</fullName>
    </submittedName>
</protein>
<name>A0A4R3NTB4_9HYPH</name>
<dbReference type="InterPro" id="IPR000847">
    <property type="entry name" value="LysR_HTH_N"/>
</dbReference>
<evidence type="ECO:0000313" key="7">
    <source>
        <dbReference type="EMBL" id="TCT38848.1"/>
    </source>
</evidence>
<dbReference type="GO" id="GO:0032993">
    <property type="term" value="C:protein-DNA complex"/>
    <property type="evidence" value="ECO:0007669"/>
    <property type="project" value="TreeGrafter"/>
</dbReference>
<organism evidence="7 8">
    <name type="scientific">Martelella mediterranea</name>
    <dbReference type="NCBI Taxonomy" id="293089"/>
    <lineage>
        <taxon>Bacteria</taxon>
        <taxon>Pseudomonadati</taxon>
        <taxon>Pseudomonadota</taxon>
        <taxon>Alphaproteobacteria</taxon>
        <taxon>Hyphomicrobiales</taxon>
        <taxon>Aurantimonadaceae</taxon>
        <taxon>Martelella</taxon>
    </lineage>
</organism>
<dbReference type="PANTHER" id="PTHR30346">
    <property type="entry name" value="TRANSCRIPTIONAL DUAL REGULATOR HCAR-RELATED"/>
    <property type="match status" value="1"/>
</dbReference>
<reference evidence="7 8" key="1">
    <citation type="submission" date="2019-03" db="EMBL/GenBank/DDBJ databases">
        <title>Freshwater and sediment microbial communities from various areas in North America, analyzing microbe dynamics in response to fracking.</title>
        <authorList>
            <person name="Lamendella R."/>
        </authorList>
    </citation>
    <scope>NUCLEOTIDE SEQUENCE [LARGE SCALE GENOMIC DNA]</scope>
    <source>
        <strain evidence="7 8">175.2</strain>
    </source>
</reference>
<dbReference type="FunFam" id="1.10.10.10:FF:000001">
    <property type="entry name" value="LysR family transcriptional regulator"/>
    <property type="match status" value="1"/>
</dbReference>
<dbReference type="InterPro" id="IPR036390">
    <property type="entry name" value="WH_DNA-bd_sf"/>
</dbReference>
<keyword evidence="8" id="KW-1185">Reference proteome</keyword>
<dbReference type="CDD" id="cd08411">
    <property type="entry name" value="PBP2_OxyR"/>
    <property type="match status" value="1"/>
</dbReference>
<dbReference type="PROSITE" id="PS50931">
    <property type="entry name" value="HTH_LYSR"/>
    <property type="match status" value="1"/>
</dbReference>
<gene>
    <name evidence="7" type="ORF">EDC90_101559</name>
</gene>
<comment type="similarity">
    <text evidence="1">Belongs to the LysR transcriptional regulatory family.</text>
</comment>
<evidence type="ECO:0000256" key="3">
    <source>
        <dbReference type="ARBA" id="ARBA00023125"/>
    </source>
</evidence>
<dbReference type="SUPFAM" id="SSF53850">
    <property type="entry name" value="Periplasmic binding protein-like II"/>
    <property type="match status" value="1"/>
</dbReference>
<accession>A0A4R3NTB4</accession>
<sequence length="307" mass="33931">MVISLKQLRYFEALARERHFGRAAEAVHVSQPALSAQIMEMESALGVKLVERTRKQVILTRAGKRVLDHTQRVLAEMTALEQAARPRNRPLSGKFGIGIIPTVAPYLIPQLVPYLKAHYPDGEIALKEAVTDTLLDDLESGGLDAVIAALPLERETISTRELFTDRFFVAVARNESTLLTSPLSQTNFESERLLLLEEGHCLREQALAVCQRTPNRNVVNVGATSMTTLLQMVANDMGMTLIPEMAIAAETAHTPLSILPFAEPVPMRRIGLAWRRSDKRDRDMDALANAVIACHAPAIREDDHSSA</sequence>
<proteinExistence type="inferred from homology"/>
<keyword evidence="2" id="KW-0805">Transcription regulation</keyword>
<dbReference type="InterPro" id="IPR036388">
    <property type="entry name" value="WH-like_DNA-bd_sf"/>
</dbReference>
<evidence type="ECO:0000256" key="2">
    <source>
        <dbReference type="ARBA" id="ARBA00023015"/>
    </source>
</evidence>
<dbReference type="GO" id="GO:0003700">
    <property type="term" value="F:DNA-binding transcription factor activity"/>
    <property type="evidence" value="ECO:0007669"/>
    <property type="project" value="InterPro"/>
</dbReference>
<keyword evidence="3" id="KW-0238">DNA-binding</keyword>
<feature type="domain" description="HTH lysR-type" evidence="6">
    <location>
        <begin position="3"/>
        <end position="60"/>
    </location>
</feature>
<dbReference type="PANTHER" id="PTHR30346:SF26">
    <property type="entry name" value="HYDROGEN PEROXIDE-INDUCIBLE GENES ACTIVATOR"/>
    <property type="match status" value="1"/>
</dbReference>
<dbReference type="Gene3D" id="3.40.190.10">
    <property type="entry name" value="Periplasmic binding protein-like II"/>
    <property type="match status" value="2"/>
</dbReference>
<dbReference type="GO" id="GO:0003677">
    <property type="term" value="F:DNA binding"/>
    <property type="evidence" value="ECO:0007669"/>
    <property type="project" value="UniProtKB-KW"/>
</dbReference>
<dbReference type="AlphaFoldDB" id="A0A4R3NTB4"/>
<dbReference type="Proteomes" id="UP000295097">
    <property type="component" value="Unassembled WGS sequence"/>
</dbReference>
<dbReference type="PRINTS" id="PR00039">
    <property type="entry name" value="HTHLYSR"/>
</dbReference>
<dbReference type="Pfam" id="PF00126">
    <property type="entry name" value="HTH_1"/>
    <property type="match status" value="1"/>
</dbReference>
<dbReference type="Pfam" id="PF03466">
    <property type="entry name" value="LysR_substrate"/>
    <property type="match status" value="1"/>
</dbReference>